<feature type="transmembrane region" description="Helical" evidence="6">
    <location>
        <begin position="164"/>
        <end position="182"/>
    </location>
</feature>
<dbReference type="PANTHER" id="PTHR30250">
    <property type="entry name" value="PST FAMILY PREDICTED COLANIC ACID TRANSPORTER"/>
    <property type="match status" value="1"/>
</dbReference>
<feature type="transmembrane region" description="Helical" evidence="6">
    <location>
        <begin position="227"/>
        <end position="245"/>
    </location>
</feature>
<dbReference type="RefSeq" id="WP_251967495.1">
    <property type="nucleotide sequence ID" value="NZ_CP146284.1"/>
</dbReference>
<proteinExistence type="predicted"/>
<reference evidence="7 8" key="1">
    <citation type="submission" date="2024-02" db="EMBL/GenBank/DDBJ databases">
        <title>Whole genome sequencing of Parabacteroides sp. AD58.</title>
        <authorList>
            <person name="Chaplin A.V."/>
            <person name="Pikina A.P."/>
            <person name="Sokolova S.R."/>
            <person name="Korostin D.O."/>
            <person name="Efimov B.A."/>
        </authorList>
    </citation>
    <scope>NUCLEOTIDE SEQUENCE [LARGE SCALE GENOMIC DNA]</scope>
    <source>
        <strain evidence="7 8">AD58</strain>
    </source>
</reference>
<keyword evidence="2" id="KW-1003">Cell membrane</keyword>
<feature type="transmembrane region" description="Helical" evidence="6">
    <location>
        <begin position="464"/>
        <end position="486"/>
    </location>
</feature>
<name>A0ABZ2IK72_9BACT</name>
<evidence type="ECO:0000256" key="5">
    <source>
        <dbReference type="ARBA" id="ARBA00023136"/>
    </source>
</evidence>
<gene>
    <name evidence="7" type="ORF">NEE14_014795</name>
</gene>
<feature type="transmembrane region" description="Helical" evidence="6">
    <location>
        <begin position="434"/>
        <end position="458"/>
    </location>
</feature>
<accession>A0ABZ2IK72</accession>
<organism evidence="7 8">
    <name type="scientific">Parabacteroides absconsus</name>
    <dbReference type="NCBI Taxonomy" id="2951805"/>
    <lineage>
        <taxon>Bacteria</taxon>
        <taxon>Pseudomonadati</taxon>
        <taxon>Bacteroidota</taxon>
        <taxon>Bacteroidia</taxon>
        <taxon>Bacteroidales</taxon>
        <taxon>Tannerellaceae</taxon>
        <taxon>Parabacteroides</taxon>
    </lineage>
</organism>
<dbReference type="InterPro" id="IPR050833">
    <property type="entry name" value="Poly_Biosynth_Transport"/>
</dbReference>
<feature type="transmembrane region" description="Helical" evidence="6">
    <location>
        <begin position="130"/>
        <end position="152"/>
    </location>
</feature>
<evidence type="ECO:0000313" key="7">
    <source>
        <dbReference type="EMBL" id="WWV66227.1"/>
    </source>
</evidence>
<feature type="transmembrane region" description="Helical" evidence="6">
    <location>
        <begin position="398"/>
        <end position="422"/>
    </location>
</feature>
<evidence type="ECO:0000313" key="8">
    <source>
        <dbReference type="Proteomes" id="UP001320603"/>
    </source>
</evidence>
<feature type="transmembrane region" description="Helical" evidence="6">
    <location>
        <begin position="261"/>
        <end position="286"/>
    </location>
</feature>
<sequence>MSNTKQLKAGVLLSYLTLALSNIIALVYTPFMLRLMGQSEYGLYSLVASVVAYLTILDFGFGNAIVRYTAKYRAESREEEQSSLFGMFLAMYLGIGIIALIAGICLYLNIDLLFQQSMTLEELAKSKIMMLLMVLNVVLTFPLSIFPSIIVAYEKFVFHKLVNLARILIQPCIMIPLLLMRYKAMGMVVLTTVLNLGTLLVYCWYCFGRLHIKITFKGFDRPLLKEVTIYSFYVFLTIIVDRAFWSTGQFILGMLSGTKDVAIYSLVVQLCNYYMAFSLAISGVFLPKMTQLVTEGRSMTEISDLFIKIGRIQYIVMAYILFGFILFGKVFISYWAGDDYEMVYPLTVLIMIPQTVPLIQNLGISVLQAQNRQSFRSFLNVTVALISVFVGYELTKYWGIIGCAISTAGALLLGHGVILNWYYMKKIRLDIMKFWKQVFQITVPMLLAGGVTAISIYYHPMDSVLIIILNILLYSFFCGCFLWLFACNDYEKSLLLSPIQRFSHHKI</sequence>
<keyword evidence="3 6" id="KW-0812">Transmembrane</keyword>
<dbReference type="InterPro" id="IPR002797">
    <property type="entry name" value="Polysacc_synth"/>
</dbReference>
<dbReference type="EMBL" id="CP146284">
    <property type="protein sequence ID" value="WWV66227.1"/>
    <property type="molecule type" value="Genomic_DNA"/>
</dbReference>
<keyword evidence="8" id="KW-1185">Reference proteome</keyword>
<evidence type="ECO:0000256" key="4">
    <source>
        <dbReference type="ARBA" id="ARBA00022989"/>
    </source>
</evidence>
<comment type="subcellular location">
    <subcellularLocation>
        <location evidence="1">Cell membrane</location>
        <topology evidence="1">Multi-pass membrane protein</topology>
    </subcellularLocation>
</comment>
<evidence type="ECO:0000256" key="3">
    <source>
        <dbReference type="ARBA" id="ARBA00022692"/>
    </source>
</evidence>
<keyword evidence="4 6" id="KW-1133">Transmembrane helix</keyword>
<feature type="transmembrane region" description="Helical" evidence="6">
    <location>
        <begin position="314"/>
        <end position="336"/>
    </location>
</feature>
<evidence type="ECO:0000256" key="1">
    <source>
        <dbReference type="ARBA" id="ARBA00004651"/>
    </source>
</evidence>
<evidence type="ECO:0000256" key="6">
    <source>
        <dbReference type="SAM" id="Phobius"/>
    </source>
</evidence>
<feature type="transmembrane region" description="Helical" evidence="6">
    <location>
        <begin position="43"/>
        <end position="66"/>
    </location>
</feature>
<feature type="transmembrane region" description="Helical" evidence="6">
    <location>
        <begin position="188"/>
        <end position="207"/>
    </location>
</feature>
<dbReference type="PANTHER" id="PTHR30250:SF26">
    <property type="entry name" value="PSMA PROTEIN"/>
    <property type="match status" value="1"/>
</dbReference>
<dbReference type="Pfam" id="PF01943">
    <property type="entry name" value="Polysacc_synt"/>
    <property type="match status" value="1"/>
</dbReference>
<feature type="transmembrane region" description="Helical" evidence="6">
    <location>
        <begin position="12"/>
        <end position="31"/>
    </location>
</feature>
<dbReference type="Proteomes" id="UP001320603">
    <property type="component" value="Chromosome"/>
</dbReference>
<feature type="transmembrane region" description="Helical" evidence="6">
    <location>
        <begin position="375"/>
        <end position="392"/>
    </location>
</feature>
<feature type="transmembrane region" description="Helical" evidence="6">
    <location>
        <begin position="342"/>
        <end position="363"/>
    </location>
</feature>
<feature type="transmembrane region" description="Helical" evidence="6">
    <location>
        <begin position="87"/>
        <end position="110"/>
    </location>
</feature>
<evidence type="ECO:0000256" key="2">
    <source>
        <dbReference type="ARBA" id="ARBA00022475"/>
    </source>
</evidence>
<protein>
    <submittedName>
        <fullName evidence="7">Oligosaccharide flippase family protein</fullName>
    </submittedName>
</protein>
<keyword evidence="5 6" id="KW-0472">Membrane</keyword>